<evidence type="ECO:0000256" key="2">
    <source>
        <dbReference type="SAM" id="SignalP"/>
    </source>
</evidence>
<keyword evidence="5" id="KW-1185">Reference proteome</keyword>
<keyword evidence="1" id="KW-0808">Transferase</keyword>
<evidence type="ECO:0000259" key="3">
    <source>
        <dbReference type="Pfam" id="PF13581"/>
    </source>
</evidence>
<dbReference type="InterPro" id="IPR003594">
    <property type="entry name" value="HATPase_dom"/>
</dbReference>
<dbReference type="GO" id="GO:0005524">
    <property type="term" value="F:ATP binding"/>
    <property type="evidence" value="ECO:0007669"/>
    <property type="project" value="UniProtKB-KW"/>
</dbReference>
<keyword evidence="4" id="KW-0067">ATP-binding</keyword>
<dbReference type="PANTHER" id="PTHR35526:SF3">
    <property type="entry name" value="ANTI-SIGMA-F FACTOR RSBW"/>
    <property type="match status" value="1"/>
</dbReference>
<dbReference type="PANTHER" id="PTHR35526">
    <property type="entry name" value="ANTI-SIGMA-F FACTOR RSBW-RELATED"/>
    <property type="match status" value="1"/>
</dbReference>
<dbReference type="InterPro" id="IPR050267">
    <property type="entry name" value="Anti-sigma-factor_SerPK"/>
</dbReference>
<keyword evidence="4" id="KW-0547">Nucleotide-binding</keyword>
<feature type="signal peptide" evidence="2">
    <location>
        <begin position="1"/>
        <end position="21"/>
    </location>
</feature>
<evidence type="ECO:0000313" key="5">
    <source>
        <dbReference type="Proteomes" id="UP001333996"/>
    </source>
</evidence>
<dbReference type="RefSeq" id="WP_329507738.1">
    <property type="nucleotide sequence ID" value="NZ_BAAAYZ010000205.1"/>
</dbReference>
<evidence type="ECO:0000313" key="4">
    <source>
        <dbReference type="EMBL" id="MED7823253.1"/>
    </source>
</evidence>
<organism evidence="4 5">
    <name type="scientific">Streptomyces chiangmaiensis</name>
    <dbReference type="NCBI Taxonomy" id="766497"/>
    <lineage>
        <taxon>Bacteria</taxon>
        <taxon>Bacillati</taxon>
        <taxon>Actinomycetota</taxon>
        <taxon>Actinomycetes</taxon>
        <taxon>Kitasatosporales</taxon>
        <taxon>Streptomycetaceae</taxon>
        <taxon>Streptomyces</taxon>
    </lineage>
</organism>
<evidence type="ECO:0000256" key="1">
    <source>
        <dbReference type="ARBA" id="ARBA00022527"/>
    </source>
</evidence>
<comment type="caution">
    <text evidence="4">The sequence shown here is derived from an EMBL/GenBank/DDBJ whole genome shotgun (WGS) entry which is preliminary data.</text>
</comment>
<keyword evidence="1" id="KW-0418">Kinase</keyword>
<keyword evidence="1" id="KW-0723">Serine/threonine-protein kinase</keyword>
<dbReference type="InterPro" id="IPR036890">
    <property type="entry name" value="HATPase_C_sf"/>
</dbReference>
<dbReference type="Proteomes" id="UP001333996">
    <property type="component" value="Unassembled WGS sequence"/>
</dbReference>
<accession>A0ABU7FHG3</accession>
<dbReference type="CDD" id="cd16936">
    <property type="entry name" value="HATPase_RsbW-like"/>
    <property type="match status" value="1"/>
</dbReference>
<reference evidence="4" key="1">
    <citation type="submission" date="2024-01" db="EMBL/GenBank/DDBJ databases">
        <title>First draft genome sequence data of TA4-1, the type strain of Gram-positive actinobacterium Streptomyces chiangmaiensis.</title>
        <authorList>
            <person name="Yasawong M."/>
            <person name="Nantapong N."/>
        </authorList>
    </citation>
    <scope>NUCLEOTIDE SEQUENCE</scope>
    <source>
        <strain evidence="4">TA4-1</strain>
    </source>
</reference>
<dbReference type="Pfam" id="PF13581">
    <property type="entry name" value="HATPase_c_2"/>
    <property type="match status" value="1"/>
</dbReference>
<proteinExistence type="predicted"/>
<sequence length="159" mass="17404">MMTDRVRTLATVATTSPTSLAAAAAAAVRDQADEGGFEVDFLPAEHLIRQMRRITRTQLCHWDLTTLSDDATLAVSELVTNAIKHGKGQPVGLRVRRSPYELRIEVTDGTPSPARLRSADVADENGRGLFLVAALAWKWGVSKDGRTTWCMFQIPEGRA</sequence>
<feature type="chain" id="PRO_5046080505" evidence="2">
    <location>
        <begin position="22"/>
        <end position="159"/>
    </location>
</feature>
<dbReference type="EMBL" id="JAYWVC010000039">
    <property type="protein sequence ID" value="MED7823253.1"/>
    <property type="molecule type" value="Genomic_DNA"/>
</dbReference>
<feature type="domain" description="Histidine kinase/HSP90-like ATPase" evidence="3">
    <location>
        <begin position="48"/>
        <end position="148"/>
    </location>
</feature>
<dbReference type="Gene3D" id="3.30.565.10">
    <property type="entry name" value="Histidine kinase-like ATPase, C-terminal domain"/>
    <property type="match status" value="1"/>
</dbReference>
<name>A0ABU7FHG3_9ACTN</name>
<dbReference type="SUPFAM" id="SSF55874">
    <property type="entry name" value="ATPase domain of HSP90 chaperone/DNA topoisomerase II/histidine kinase"/>
    <property type="match status" value="1"/>
</dbReference>
<protein>
    <submittedName>
        <fullName evidence="4">ATP-binding protein</fullName>
    </submittedName>
</protein>
<keyword evidence="2" id="KW-0732">Signal</keyword>
<gene>
    <name evidence="4" type="ORF">VXC91_14970</name>
</gene>